<accession>A0A6S4GRQ3</accession>
<keyword evidence="2" id="KW-1133">Transmembrane helix</keyword>
<feature type="compositionally biased region" description="Basic and acidic residues" evidence="1">
    <location>
        <begin position="242"/>
        <end position="253"/>
    </location>
</feature>
<evidence type="ECO:0000256" key="2">
    <source>
        <dbReference type="SAM" id="Phobius"/>
    </source>
</evidence>
<protein>
    <submittedName>
        <fullName evidence="3">Uncharacterized protein</fullName>
    </submittedName>
</protein>
<dbReference type="KEGG" id="sox:TM7x_00475"/>
<evidence type="ECO:0000313" key="4">
    <source>
        <dbReference type="Proteomes" id="UP000030902"/>
    </source>
</evidence>
<organism evidence="3 4">
    <name type="scientific">Candidatus Nanosynbacter lyticus</name>
    <dbReference type="NCBI Taxonomy" id="2093824"/>
    <lineage>
        <taxon>Bacteria</taxon>
        <taxon>Candidatus Saccharimonadota</taxon>
        <taxon>Candidatus Saccharimonadia</taxon>
        <taxon>Candidatus Nanosynbacterales</taxon>
        <taxon>Candidatus Nanosynbacteraceae</taxon>
        <taxon>Candidatus Nanosynbacter</taxon>
    </lineage>
</organism>
<proteinExistence type="predicted"/>
<evidence type="ECO:0000313" key="3">
    <source>
        <dbReference type="EMBL" id="AJA06712.1"/>
    </source>
</evidence>
<reference evidence="3 4" key="1">
    <citation type="journal article" date="2015" name="Proc. Natl. Acad. Sci. U.S.A.">
        <title>Cultivation of a human-associated TM7 phylotype reveals a reduced genome and epibiotic parasitic lifestyle.</title>
        <authorList>
            <person name="He X."/>
            <person name="McLean J.S."/>
            <person name="Edlund A."/>
            <person name="Yooseph S."/>
            <person name="Hall A.P."/>
            <person name="Liu S.Y."/>
            <person name="Dorrestein P.C."/>
            <person name="Esquenazi E."/>
            <person name="Hunter R.C."/>
            <person name="Cheng G."/>
            <person name="Nelson K.E."/>
            <person name="Lux R."/>
            <person name="Shi W."/>
        </authorList>
    </citation>
    <scope>NUCLEOTIDE SEQUENCE [LARGE SCALE GENOMIC DNA]</scope>
    <source>
        <strain evidence="3 4">TM7x</strain>
    </source>
</reference>
<name>A0A6S4GRQ3_9BACT</name>
<gene>
    <name evidence="3" type="ORF">TM7x_00475</name>
</gene>
<dbReference type="EMBL" id="CP007496">
    <property type="protein sequence ID" value="AJA06712.1"/>
    <property type="molecule type" value="Genomic_DNA"/>
</dbReference>
<evidence type="ECO:0000256" key="1">
    <source>
        <dbReference type="SAM" id="MobiDB-lite"/>
    </source>
</evidence>
<dbReference type="Proteomes" id="UP000030902">
    <property type="component" value="Chromosome"/>
</dbReference>
<keyword evidence="2" id="KW-0812">Transmembrane</keyword>
<dbReference type="AlphaFoldDB" id="A0A6S4GRQ3"/>
<keyword evidence="4" id="KW-1185">Reference proteome</keyword>
<sequence length="380" mass="40506">MGRGIRQSGAVSLFAVIFGAMLLTIVTIGFMRLMIMDQRQSSNNDLSQSAYDAALAGVEDAKRVVRAAQTGNIQAAGVLNGPINCNMVAASGVVGGSTSGDTIIQTGTGAGKRFDQAYTCVKITMKSQDFIYKSIEDKSQLIPLRATSSFNKISIEWYRRDDESNLGGANAVNTEISTTGDLPARNSWHSNTPQLMRAQLINPGPTFSLSTLDTTGVTSFFRPNVLRSDVAGQDGTAVSGKTSDRPRATDGNEHNNGTNIVSCSKTFKFSGEYSCKAVIEVDEIAAGSETAFLRLTSIYKGGSVKVSLQKTDGTIVNFDGVQPIVDSTGRASNLFRRVEARLQIGDDFAYPDNAIELKNSLCKDFSVSGRGSAVAGRCKP</sequence>
<keyword evidence="2" id="KW-0472">Membrane</keyword>
<dbReference type="RefSeq" id="WP_039326825.1">
    <property type="nucleotide sequence ID" value="NZ_CP007496.1"/>
</dbReference>
<feature type="transmembrane region" description="Helical" evidence="2">
    <location>
        <begin position="12"/>
        <end position="35"/>
    </location>
</feature>
<feature type="region of interest" description="Disordered" evidence="1">
    <location>
        <begin position="232"/>
        <end position="257"/>
    </location>
</feature>